<keyword evidence="1" id="KW-0472">Membrane</keyword>
<feature type="transmembrane region" description="Helical" evidence="1">
    <location>
        <begin position="185"/>
        <end position="207"/>
    </location>
</feature>
<reference evidence="3" key="3">
    <citation type="submission" date="2020-07" db="EMBL/GenBank/DDBJ databases">
        <authorList>
            <person name="Tenessen J.A."/>
            <person name="Bollmann S.R."/>
            <person name="Peremyslova K."/>
            <person name="Kronmiller B."/>
            <person name="Sergi C."/>
            <person name="Hamali B."/>
            <person name="Blouin M.S."/>
        </authorList>
    </citation>
    <scope>NUCLEOTIDE SEQUENCE</scope>
    <source>
        <strain evidence="3">I4</strain>
    </source>
</reference>
<dbReference type="AlphaFoldDB" id="A0A2C9LBQ7"/>
<proteinExistence type="evidence at transcript level"/>
<reference evidence="4" key="2">
    <citation type="submission" date="2020-05" db="UniProtKB">
        <authorList>
            <consortium name="EnsemblMetazoa"/>
        </authorList>
    </citation>
    <scope>IDENTIFICATION</scope>
    <source>
        <strain evidence="4">BB02</strain>
    </source>
</reference>
<dbReference type="KEGG" id="bgt:106055267"/>
<name>A0A2C9LBQ7_BIOGL</name>
<gene>
    <name evidence="4" type="primary">106055267</name>
    <name evidence="3" type="synonym">PTC2-8</name>
</gene>
<protein>
    <submittedName>
        <fullName evidence="3">Polymorphic transmembrane cluster 2 transmembrane protein 8</fullName>
    </submittedName>
</protein>
<evidence type="ECO:0000256" key="2">
    <source>
        <dbReference type="SAM" id="SignalP"/>
    </source>
</evidence>
<dbReference type="EMBL" id="MT787322">
    <property type="protein sequence ID" value="QNL15873.1"/>
    <property type="molecule type" value="mRNA"/>
</dbReference>
<dbReference type="Proteomes" id="UP000076420">
    <property type="component" value="Unassembled WGS sequence"/>
</dbReference>
<feature type="signal peptide" evidence="2">
    <location>
        <begin position="1"/>
        <end position="20"/>
    </location>
</feature>
<evidence type="ECO:0000313" key="3">
    <source>
        <dbReference type="EMBL" id="QNL15873.1"/>
    </source>
</evidence>
<keyword evidence="2" id="KW-0732">Signal</keyword>
<keyword evidence="1" id="KW-1133">Transmembrane helix</keyword>
<accession>A0A2C9LBQ7</accession>
<sequence>MITRHLKETLFIITCCIVLAVSIKSSWREKPKNSSGFGEWNVQLLTGKEQQSCPLIVYAIFGELNCSETLIQGQGQINVTCIITKVFPEAICNLSTSLDVELTEEISYEHDPFIDKYLYYNTSCTFVLPKNVTQNITVTMYPNVTGNKTDIKYGKFTTFLIDSCNAALDPKKAGETEEKKTIPSAVIFTTTICFSGVVAIGITVYSWHNRKIRGKRLF</sequence>
<dbReference type="VEuPathDB" id="VectorBase:BGLB029318"/>
<dbReference type="VEuPathDB" id="VectorBase:BGLAX_028436"/>
<keyword evidence="1 3" id="KW-0812">Transmembrane</keyword>
<feature type="chain" id="PRO_5036036720" evidence="2">
    <location>
        <begin position="21"/>
        <end position="218"/>
    </location>
</feature>
<organism evidence="4 5">
    <name type="scientific">Biomphalaria glabrata</name>
    <name type="common">Bloodfluke planorb</name>
    <name type="synonym">Freshwater snail</name>
    <dbReference type="NCBI Taxonomy" id="6526"/>
    <lineage>
        <taxon>Eukaryota</taxon>
        <taxon>Metazoa</taxon>
        <taxon>Spiralia</taxon>
        <taxon>Lophotrochozoa</taxon>
        <taxon>Mollusca</taxon>
        <taxon>Gastropoda</taxon>
        <taxon>Heterobranchia</taxon>
        <taxon>Euthyneura</taxon>
        <taxon>Panpulmonata</taxon>
        <taxon>Hygrophila</taxon>
        <taxon>Lymnaeoidea</taxon>
        <taxon>Planorbidae</taxon>
        <taxon>Biomphalaria</taxon>
    </lineage>
</organism>
<dbReference type="EnsemblMetazoa" id="BGLB029318-RA">
    <property type="protein sequence ID" value="BGLB029318-PA"/>
    <property type="gene ID" value="BGLB029318"/>
</dbReference>
<reference evidence="3" key="1">
    <citation type="journal article" date="2020" name="Elife">
        <title>Clusters of polymorphic transmembrane genes control resistance to schistosomes in snail vectors.</title>
        <authorList>
            <person name="Tennessen J.A."/>
            <person name="Bollmann S.R."/>
            <person name="Peremyslova E."/>
            <person name="Kronmiller B.A."/>
            <person name="Sergi C."/>
            <person name="Hamali B."/>
            <person name="Blouin M.S."/>
        </authorList>
    </citation>
    <scope>NUCLEOTIDE SEQUENCE</scope>
    <source>
        <strain evidence="3">I4</strain>
    </source>
</reference>
<evidence type="ECO:0000256" key="1">
    <source>
        <dbReference type="SAM" id="Phobius"/>
    </source>
</evidence>
<evidence type="ECO:0000313" key="5">
    <source>
        <dbReference type="Proteomes" id="UP000076420"/>
    </source>
</evidence>
<evidence type="ECO:0000313" key="4">
    <source>
        <dbReference type="EnsemblMetazoa" id="BGLB029318-PA"/>
    </source>
</evidence>